<organism evidence="1 2">
    <name type="scientific">Mediterraneibacter gnavus</name>
    <name type="common">Ruminococcus gnavus</name>
    <dbReference type="NCBI Taxonomy" id="33038"/>
    <lineage>
        <taxon>Bacteria</taxon>
        <taxon>Bacillati</taxon>
        <taxon>Bacillota</taxon>
        <taxon>Clostridia</taxon>
        <taxon>Lachnospirales</taxon>
        <taxon>Lachnospiraceae</taxon>
        <taxon>Mediterraneibacter</taxon>
    </lineage>
</organism>
<dbReference type="AlphaFoldDB" id="A0A2N5Q1T4"/>
<name>A0A2N5Q1T4_MEDGN</name>
<dbReference type="RefSeq" id="WP_101882111.1">
    <property type="nucleotide sequence ID" value="NZ_NIHW01000007.1"/>
</dbReference>
<accession>A0A2N5Q1T4</accession>
<evidence type="ECO:0008006" key="3">
    <source>
        <dbReference type="Google" id="ProtNLM"/>
    </source>
</evidence>
<evidence type="ECO:0000313" key="1">
    <source>
        <dbReference type="EMBL" id="PLT88348.1"/>
    </source>
</evidence>
<dbReference type="EMBL" id="NIHW01000007">
    <property type="protein sequence ID" value="PLT88348.1"/>
    <property type="molecule type" value="Genomic_DNA"/>
</dbReference>
<evidence type="ECO:0000313" key="2">
    <source>
        <dbReference type="Proteomes" id="UP000234840"/>
    </source>
</evidence>
<gene>
    <name evidence="1" type="ORF">CDL20_04225</name>
</gene>
<dbReference type="Proteomes" id="UP000234840">
    <property type="component" value="Unassembled WGS sequence"/>
</dbReference>
<sequence length="215" mass="24141">MDDLTGRKFGKLTVIEKTEKIKNGSIVWKCKCDCGGTICASTRDLSQGRVKSCGCLRKERYNLIGQKFGRLTVLKSESCGSHRTFLCQCECGNKVSVRGDSLKRGKTVSCGCLKRNGEKAGQLERGRNLNDHTSLIFYKGTVSKNNTTGFNGISLIKGKYRATIGYKNKTYYLISDSNIEIAKDVRKEADEAIKNGTFEEWIGQLKRSRNEKKYY</sequence>
<comment type="caution">
    <text evidence="1">The sequence shown here is derived from an EMBL/GenBank/DDBJ whole genome shotgun (WGS) entry which is preliminary data.</text>
</comment>
<proteinExistence type="predicted"/>
<protein>
    <recommendedName>
        <fullName evidence="3">AP2 domain-containing protein</fullName>
    </recommendedName>
</protein>
<reference evidence="1 2" key="1">
    <citation type="journal article" date="2017" name="Genome Med.">
        <title>A novel Ruminococcus gnavus clade enriched in inflammatory bowel disease patients.</title>
        <authorList>
            <person name="Hall A.B."/>
            <person name="Yassour M."/>
            <person name="Sauk J."/>
            <person name="Garner A."/>
            <person name="Jiang X."/>
            <person name="Arthur T."/>
            <person name="Lagoudas G.K."/>
            <person name="Vatanen T."/>
            <person name="Fornelos N."/>
            <person name="Wilson R."/>
            <person name="Bertha M."/>
            <person name="Cohen M."/>
            <person name="Garber J."/>
            <person name="Khalili H."/>
            <person name="Gevers D."/>
            <person name="Ananthakrishnan A.N."/>
            <person name="Kugathasan S."/>
            <person name="Lander E.S."/>
            <person name="Blainey P."/>
            <person name="Vlamakis H."/>
            <person name="Xavier R.J."/>
            <person name="Huttenhower C."/>
        </authorList>
    </citation>
    <scope>NUCLEOTIDE SEQUENCE [LARGE SCALE GENOMIC DNA]</scope>
    <source>
        <strain evidence="1 2">RJX1128</strain>
    </source>
</reference>